<gene>
    <name evidence="1" type="ORF">SKP52_18180</name>
</gene>
<dbReference type="AlphaFoldDB" id="A0A0A7PK75"/>
<evidence type="ECO:0000313" key="2">
    <source>
        <dbReference type="Proteomes" id="UP000030907"/>
    </source>
</evidence>
<organism evidence="1 2">
    <name type="scientific">Sphingopyxis fribergensis</name>
    <dbReference type="NCBI Taxonomy" id="1515612"/>
    <lineage>
        <taxon>Bacteria</taxon>
        <taxon>Pseudomonadati</taxon>
        <taxon>Pseudomonadota</taxon>
        <taxon>Alphaproteobacteria</taxon>
        <taxon>Sphingomonadales</taxon>
        <taxon>Sphingomonadaceae</taxon>
        <taxon>Sphingopyxis</taxon>
    </lineage>
</organism>
<dbReference type="KEGG" id="sphk:SKP52_18180"/>
<sequence length="88" mass="9528">MPALLSGFNIASGRTTKNKVEAAATSDGATRHRRSFKRNKIHVATNSAAIQKDSRAGCVRVANLKEMAIAPLLSESLDSPPRSWQRLP</sequence>
<accession>A0A0A7PK75</accession>
<name>A0A0A7PK75_9SPHN</name>
<dbReference type="HOGENOM" id="CLU_2467413_0_0_5"/>
<dbReference type="Proteomes" id="UP000030907">
    <property type="component" value="Chromosome"/>
</dbReference>
<evidence type="ECO:0000313" key="1">
    <source>
        <dbReference type="EMBL" id="AJA10506.1"/>
    </source>
</evidence>
<keyword evidence="2" id="KW-1185">Reference proteome</keyword>
<reference evidence="1 2" key="1">
    <citation type="journal article" date="2015" name="Int. J. Syst. Evol. Microbiol.">
        <title>Description of Sphingopyxis fribergensis sp. nov. - a soil bacterium with the ability to degrade styrene and phenylacetic acid.</title>
        <authorList>
            <person name="Oelschlagel M."/>
            <person name="Ruckert C."/>
            <person name="Kalinowski J."/>
            <person name="Schmidt G."/>
            <person name="Schlomann M."/>
            <person name="Tischler D."/>
        </authorList>
    </citation>
    <scope>NUCLEOTIDE SEQUENCE [LARGE SCALE GENOMIC DNA]</scope>
    <source>
        <strain evidence="1 2">Kp5.2</strain>
    </source>
</reference>
<dbReference type="EMBL" id="CP009122">
    <property type="protein sequence ID" value="AJA10506.1"/>
    <property type="molecule type" value="Genomic_DNA"/>
</dbReference>
<protein>
    <submittedName>
        <fullName evidence="1">Uncharacterized protein</fullName>
    </submittedName>
</protein>
<proteinExistence type="predicted"/>